<evidence type="ECO:0000256" key="11">
    <source>
        <dbReference type="ARBA" id="ARBA00023303"/>
    </source>
</evidence>
<dbReference type="PROSITE" id="PS51013">
    <property type="entry name" value="PANNEXIN"/>
    <property type="match status" value="1"/>
</dbReference>
<keyword evidence="6" id="KW-0303">Gap junction</keyword>
<keyword evidence="10 12" id="KW-0472">Membrane</keyword>
<reference evidence="16 17" key="1">
    <citation type="submission" date="2017-02" db="UniProtKB">
        <authorList>
            <consortium name="WormBaseParasite"/>
        </authorList>
    </citation>
    <scope>IDENTIFICATION</scope>
</reference>
<dbReference type="PRINTS" id="PR01262">
    <property type="entry name" value="INNEXIN"/>
</dbReference>
<comment type="subcellular location">
    <subcellularLocation>
        <location evidence="1">Cell junction</location>
        <location evidence="1">Gap junction</location>
    </subcellularLocation>
    <subcellularLocation>
        <location evidence="2 12">Cell membrane</location>
        <topology evidence="2 12">Multi-pass membrane protein</topology>
    </subcellularLocation>
</comment>
<evidence type="ECO:0000256" key="12">
    <source>
        <dbReference type="RuleBase" id="RU010713"/>
    </source>
</evidence>
<accession>A0A0M3JAQ6</accession>
<keyword evidence="15" id="KW-1185">Reference proteome</keyword>
<gene>
    <name evidence="12" type="primary">inx</name>
    <name evidence="13" type="ORF">ASIM_LOCUS4196</name>
    <name evidence="14" type="ORF">ASIM_LOCUS4489</name>
</gene>
<evidence type="ECO:0000256" key="10">
    <source>
        <dbReference type="ARBA" id="ARBA00023136"/>
    </source>
</evidence>
<dbReference type="EMBL" id="UYRR01007866">
    <property type="protein sequence ID" value="VDK23940.1"/>
    <property type="molecule type" value="Genomic_DNA"/>
</dbReference>
<evidence type="ECO:0000256" key="1">
    <source>
        <dbReference type="ARBA" id="ARBA00004610"/>
    </source>
</evidence>
<dbReference type="AlphaFoldDB" id="A0A0M3JAQ6"/>
<dbReference type="GO" id="GO:0034220">
    <property type="term" value="P:monoatomic ion transmembrane transport"/>
    <property type="evidence" value="ECO:0007669"/>
    <property type="project" value="UniProtKB-KW"/>
</dbReference>
<dbReference type="PANTHER" id="PTHR11893:SF36">
    <property type="entry name" value="INNEXIN-5"/>
    <property type="match status" value="1"/>
</dbReference>
<keyword evidence="5 12" id="KW-0812">Transmembrane</keyword>
<evidence type="ECO:0000313" key="17">
    <source>
        <dbReference type="WBParaSite" id="ASIM_0000467801-mRNA-1"/>
    </source>
</evidence>
<keyword evidence="9 12" id="KW-0406">Ion transport</keyword>
<evidence type="ECO:0000256" key="5">
    <source>
        <dbReference type="ARBA" id="ARBA00022692"/>
    </source>
</evidence>
<keyword evidence="4" id="KW-1003">Cell membrane</keyword>
<feature type="transmembrane region" description="Helical" evidence="12">
    <location>
        <begin position="57"/>
        <end position="81"/>
    </location>
</feature>
<evidence type="ECO:0000313" key="13">
    <source>
        <dbReference type="EMBL" id="VDK23325.1"/>
    </source>
</evidence>
<sequence>MFWGMVLVINLFKGNDWSRTGIFPRVTMCDFEVRELGNIHRWSVQCVLPLNMFSEKLYIILWFWLHIVLVVTFVNLTIWMFQILRDQSRMDFIKEMLDNAQVNGKL</sequence>
<evidence type="ECO:0000313" key="15">
    <source>
        <dbReference type="Proteomes" id="UP000267096"/>
    </source>
</evidence>
<evidence type="ECO:0000256" key="9">
    <source>
        <dbReference type="ARBA" id="ARBA00023065"/>
    </source>
</evidence>
<organism evidence="17">
    <name type="scientific">Anisakis simplex</name>
    <name type="common">Herring worm</name>
    <dbReference type="NCBI Taxonomy" id="6269"/>
    <lineage>
        <taxon>Eukaryota</taxon>
        <taxon>Metazoa</taxon>
        <taxon>Ecdysozoa</taxon>
        <taxon>Nematoda</taxon>
        <taxon>Chromadorea</taxon>
        <taxon>Rhabditida</taxon>
        <taxon>Spirurina</taxon>
        <taxon>Ascaridomorpha</taxon>
        <taxon>Ascaridoidea</taxon>
        <taxon>Anisakidae</taxon>
        <taxon>Anisakis</taxon>
        <taxon>Anisakis simplex complex</taxon>
    </lineage>
</organism>
<dbReference type="WBParaSite" id="ASIM_0000438201-mRNA-1">
    <property type="protein sequence ID" value="ASIM_0000438201-mRNA-1"/>
    <property type="gene ID" value="ASIM_0000438201"/>
</dbReference>
<dbReference type="GO" id="GO:0005886">
    <property type="term" value="C:plasma membrane"/>
    <property type="evidence" value="ECO:0007669"/>
    <property type="project" value="UniProtKB-SubCell"/>
</dbReference>
<comment type="similarity">
    <text evidence="12">Belongs to the pannexin family.</text>
</comment>
<keyword evidence="3 12" id="KW-0813">Transport</keyword>
<dbReference type="Proteomes" id="UP000267096">
    <property type="component" value="Unassembled WGS sequence"/>
</dbReference>
<dbReference type="OrthoDB" id="5867527at2759"/>
<evidence type="ECO:0000256" key="4">
    <source>
        <dbReference type="ARBA" id="ARBA00022475"/>
    </source>
</evidence>
<dbReference type="GO" id="GO:0005921">
    <property type="term" value="C:gap junction"/>
    <property type="evidence" value="ECO:0007669"/>
    <property type="project" value="UniProtKB-SubCell"/>
</dbReference>
<proteinExistence type="inferred from homology"/>
<evidence type="ECO:0000256" key="3">
    <source>
        <dbReference type="ARBA" id="ARBA00022448"/>
    </source>
</evidence>
<dbReference type="WBParaSite" id="ASIM_0000467801-mRNA-1">
    <property type="protein sequence ID" value="ASIM_0000467801-mRNA-1"/>
    <property type="gene ID" value="ASIM_0000467801"/>
</dbReference>
<evidence type="ECO:0000256" key="8">
    <source>
        <dbReference type="ARBA" id="ARBA00022989"/>
    </source>
</evidence>
<dbReference type="EMBL" id="UYRR01007131">
    <property type="protein sequence ID" value="VDK23325.1"/>
    <property type="molecule type" value="Genomic_DNA"/>
</dbReference>
<evidence type="ECO:0000313" key="16">
    <source>
        <dbReference type="WBParaSite" id="ASIM_0000438201-mRNA-1"/>
    </source>
</evidence>
<dbReference type="GO" id="GO:0005243">
    <property type="term" value="F:gap junction channel activity"/>
    <property type="evidence" value="ECO:0007669"/>
    <property type="project" value="TreeGrafter"/>
</dbReference>
<keyword evidence="11 12" id="KW-0407">Ion channel</keyword>
<comment type="caution">
    <text evidence="12">Lacks conserved residue(s) required for the propagation of feature annotation.</text>
</comment>
<dbReference type="InterPro" id="IPR000990">
    <property type="entry name" value="Innexin"/>
</dbReference>
<evidence type="ECO:0000256" key="2">
    <source>
        <dbReference type="ARBA" id="ARBA00004651"/>
    </source>
</evidence>
<keyword evidence="8 12" id="KW-1133">Transmembrane helix</keyword>
<protein>
    <recommendedName>
        <fullName evidence="12">Innexin</fullName>
    </recommendedName>
</protein>
<evidence type="ECO:0000256" key="6">
    <source>
        <dbReference type="ARBA" id="ARBA00022868"/>
    </source>
</evidence>
<comment type="function">
    <text evidence="12">Structural component of the gap junctions.</text>
</comment>
<evidence type="ECO:0000313" key="14">
    <source>
        <dbReference type="EMBL" id="VDK23940.1"/>
    </source>
</evidence>
<dbReference type="Pfam" id="PF00876">
    <property type="entry name" value="Innexin"/>
    <property type="match status" value="1"/>
</dbReference>
<evidence type="ECO:0000256" key="7">
    <source>
        <dbReference type="ARBA" id="ARBA00022949"/>
    </source>
</evidence>
<dbReference type="PANTHER" id="PTHR11893">
    <property type="entry name" value="INNEXIN"/>
    <property type="match status" value="1"/>
</dbReference>
<keyword evidence="7" id="KW-0965">Cell junction</keyword>
<name>A0A0M3JAQ6_ANISI</name>
<reference evidence="13 15" key="2">
    <citation type="submission" date="2018-11" db="EMBL/GenBank/DDBJ databases">
        <authorList>
            <consortium name="Pathogen Informatics"/>
        </authorList>
    </citation>
    <scope>NUCLEOTIDE SEQUENCE [LARGE SCALE GENOMIC DNA]</scope>
</reference>